<comment type="caution">
    <text evidence="2">The sequence shown here is derived from an EMBL/GenBank/DDBJ whole genome shotgun (WGS) entry which is preliminary data.</text>
</comment>
<reference evidence="2 3" key="1">
    <citation type="submission" date="2014-10" db="EMBL/GenBank/DDBJ databases">
        <title>Genome sequence of Novosphingobium malaysiense MUSC 273(T).</title>
        <authorList>
            <person name="Lee L.-H."/>
        </authorList>
    </citation>
    <scope>NUCLEOTIDE SEQUENCE [LARGE SCALE GENOMIC DNA]</scope>
    <source>
        <strain evidence="2 3">MUSC 273</strain>
    </source>
</reference>
<keyword evidence="3" id="KW-1185">Reference proteome</keyword>
<sequence>MNAANSLSANHDDEHEEEFESFKDKKIFPQGDSNVIQIHVEGVIAKLLKIDEQLRQSFGHNLLSHEFRLILQVAIRESRNVKQASLASLLSGRAFHALLKRLAQCGIIQFASNPSDRRSKNITLAGDFENFLYTQLSGLFASPKEKGKQELDFNLADQSLRDPAHTSKANIVSLQSPRRA</sequence>
<dbReference type="EMBL" id="JTDI01000001">
    <property type="protein sequence ID" value="KHK93580.1"/>
    <property type="molecule type" value="Genomic_DNA"/>
</dbReference>
<evidence type="ECO:0000313" key="2">
    <source>
        <dbReference type="EMBL" id="KHK93580.1"/>
    </source>
</evidence>
<dbReference type="STRING" id="1348853.LK12_04895"/>
<proteinExistence type="predicted"/>
<organism evidence="2 3">
    <name type="scientific">Novosphingobium malaysiense</name>
    <dbReference type="NCBI Taxonomy" id="1348853"/>
    <lineage>
        <taxon>Bacteria</taxon>
        <taxon>Pseudomonadati</taxon>
        <taxon>Pseudomonadota</taxon>
        <taxon>Alphaproteobacteria</taxon>
        <taxon>Sphingomonadales</taxon>
        <taxon>Sphingomonadaceae</taxon>
        <taxon>Novosphingobium</taxon>
    </lineage>
</organism>
<dbReference type="InterPro" id="IPR036388">
    <property type="entry name" value="WH-like_DNA-bd_sf"/>
</dbReference>
<dbReference type="SUPFAM" id="SSF46785">
    <property type="entry name" value="Winged helix' DNA-binding domain"/>
    <property type="match status" value="1"/>
</dbReference>
<dbReference type="InterPro" id="IPR036390">
    <property type="entry name" value="WH_DNA-bd_sf"/>
</dbReference>
<gene>
    <name evidence="2" type="ORF">LK12_04895</name>
</gene>
<dbReference type="RefSeq" id="WP_039279857.1">
    <property type="nucleotide sequence ID" value="NZ_JTDI01000001.1"/>
</dbReference>
<feature type="region of interest" description="Disordered" evidence="1">
    <location>
        <begin position="1"/>
        <end position="20"/>
    </location>
</feature>
<evidence type="ECO:0000313" key="3">
    <source>
        <dbReference type="Proteomes" id="UP000031057"/>
    </source>
</evidence>
<dbReference type="Proteomes" id="UP000031057">
    <property type="component" value="Unassembled WGS sequence"/>
</dbReference>
<dbReference type="OrthoDB" id="7513962at2"/>
<name>A0A0B1ZQZ3_9SPHN</name>
<evidence type="ECO:0000256" key="1">
    <source>
        <dbReference type="SAM" id="MobiDB-lite"/>
    </source>
</evidence>
<protein>
    <submittedName>
        <fullName evidence="2">Uncharacterized protein</fullName>
    </submittedName>
</protein>
<dbReference type="AlphaFoldDB" id="A0A0B1ZQZ3"/>
<dbReference type="Gene3D" id="1.10.10.10">
    <property type="entry name" value="Winged helix-like DNA-binding domain superfamily/Winged helix DNA-binding domain"/>
    <property type="match status" value="1"/>
</dbReference>
<accession>A0A0B1ZQZ3</accession>